<gene>
    <name evidence="2" type="ORF">SAMN06295960_4889</name>
</gene>
<dbReference type="Pfam" id="PF01248">
    <property type="entry name" value="Ribosomal_L7Ae"/>
    <property type="match status" value="1"/>
</dbReference>
<evidence type="ECO:0000313" key="2">
    <source>
        <dbReference type="EMBL" id="SMG59222.1"/>
    </source>
</evidence>
<sequence length="83" mass="8974">MDNNLQDAKVKIGTKQTMKMVEQDLAIEVFVALDADAKLISKVSSLCRKKSVKLTEVATMKELGKVYGIDVGAAMVAVVNEDS</sequence>
<evidence type="ECO:0000259" key="1">
    <source>
        <dbReference type="Pfam" id="PF01248"/>
    </source>
</evidence>
<accession>A0A1X7M142</accession>
<keyword evidence="2" id="KW-0687">Ribonucleoprotein</keyword>
<evidence type="ECO:0000313" key="3">
    <source>
        <dbReference type="Proteomes" id="UP000193834"/>
    </source>
</evidence>
<dbReference type="Gene3D" id="3.30.1330.30">
    <property type="match status" value="1"/>
</dbReference>
<dbReference type="AlphaFoldDB" id="A0A1X7M142"/>
<dbReference type="SUPFAM" id="SSF55315">
    <property type="entry name" value="L30e-like"/>
    <property type="match status" value="1"/>
</dbReference>
<dbReference type="Proteomes" id="UP000193834">
    <property type="component" value="Unassembled WGS sequence"/>
</dbReference>
<keyword evidence="3" id="KW-1185">Reference proteome</keyword>
<name>A0A1X7M142_9BACL</name>
<organism evidence="2 3">
    <name type="scientific">Paenibacillus aquistagni</name>
    <dbReference type="NCBI Taxonomy" id="1852522"/>
    <lineage>
        <taxon>Bacteria</taxon>
        <taxon>Bacillati</taxon>
        <taxon>Bacillota</taxon>
        <taxon>Bacilli</taxon>
        <taxon>Bacillales</taxon>
        <taxon>Paenibacillaceae</taxon>
        <taxon>Paenibacillus</taxon>
    </lineage>
</organism>
<dbReference type="STRING" id="1852522.SAMN06295960_4889"/>
<reference evidence="2 3" key="1">
    <citation type="submission" date="2017-04" db="EMBL/GenBank/DDBJ databases">
        <authorList>
            <person name="Afonso C.L."/>
            <person name="Miller P.J."/>
            <person name="Scott M.A."/>
            <person name="Spackman E."/>
            <person name="Goraichik I."/>
            <person name="Dimitrov K.M."/>
            <person name="Suarez D.L."/>
            <person name="Swayne D.E."/>
        </authorList>
    </citation>
    <scope>NUCLEOTIDE SEQUENCE [LARGE SCALE GENOMIC DNA]</scope>
    <source>
        <strain evidence="2 3">11</strain>
    </source>
</reference>
<dbReference type="InterPro" id="IPR029064">
    <property type="entry name" value="Ribosomal_eL30-like_sf"/>
</dbReference>
<keyword evidence="2" id="KW-0689">Ribosomal protein</keyword>
<dbReference type="GO" id="GO:0005840">
    <property type="term" value="C:ribosome"/>
    <property type="evidence" value="ECO:0007669"/>
    <property type="project" value="UniProtKB-KW"/>
</dbReference>
<feature type="domain" description="Ribosomal protein eL8/eL30/eS12/Gadd45" evidence="1">
    <location>
        <begin position="7"/>
        <end position="82"/>
    </location>
</feature>
<proteinExistence type="predicted"/>
<dbReference type="EMBL" id="FXAZ01000012">
    <property type="protein sequence ID" value="SMG59222.1"/>
    <property type="molecule type" value="Genomic_DNA"/>
</dbReference>
<protein>
    <submittedName>
        <fullName evidence="2">Large subunit ribosomal protein L7A</fullName>
    </submittedName>
</protein>
<dbReference type="InterPro" id="IPR004038">
    <property type="entry name" value="Ribosomal_eL8/eL30/eS12/Gad45"/>
</dbReference>